<evidence type="ECO:0000313" key="2">
    <source>
        <dbReference type="Proteomes" id="UP000276133"/>
    </source>
</evidence>
<protein>
    <submittedName>
        <fullName evidence="1">Uncharacterized protein</fullName>
    </submittedName>
</protein>
<accession>A0A3M7S2J6</accession>
<sequence length="78" mass="9103">MLISHNSRAFYNRLTVEQAIACYGSKAINLFQLGKSLSQTNQHRFFADLHKKKTKKNLPYICSNKKFKNKEKISKLIK</sequence>
<comment type="caution">
    <text evidence="1">The sequence shown here is derived from an EMBL/GenBank/DDBJ whole genome shotgun (WGS) entry which is preliminary data.</text>
</comment>
<organism evidence="1 2">
    <name type="scientific">Brachionus plicatilis</name>
    <name type="common">Marine rotifer</name>
    <name type="synonym">Brachionus muelleri</name>
    <dbReference type="NCBI Taxonomy" id="10195"/>
    <lineage>
        <taxon>Eukaryota</taxon>
        <taxon>Metazoa</taxon>
        <taxon>Spiralia</taxon>
        <taxon>Gnathifera</taxon>
        <taxon>Rotifera</taxon>
        <taxon>Eurotatoria</taxon>
        <taxon>Monogononta</taxon>
        <taxon>Pseudotrocha</taxon>
        <taxon>Ploima</taxon>
        <taxon>Brachionidae</taxon>
        <taxon>Brachionus</taxon>
    </lineage>
</organism>
<dbReference type="EMBL" id="REGN01002139">
    <property type="protein sequence ID" value="RNA30011.1"/>
    <property type="molecule type" value="Genomic_DNA"/>
</dbReference>
<proteinExistence type="predicted"/>
<keyword evidence="2" id="KW-1185">Reference proteome</keyword>
<name>A0A3M7S2J6_BRAPC</name>
<dbReference type="AlphaFoldDB" id="A0A3M7S2J6"/>
<reference evidence="1 2" key="1">
    <citation type="journal article" date="2018" name="Sci. Rep.">
        <title>Genomic signatures of local adaptation to the degree of environmental predictability in rotifers.</title>
        <authorList>
            <person name="Franch-Gras L."/>
            <person name="Hahn C."/>
            <person name="Garcia-Roger E.M."/>
            <person name="Carmona M.J."/>
            <person name="Serra M."/>
            <person name="Gomez A."/>
        </authorList>
    </citation>
    <scope>NUCLEOTIDE SEQUENCE [LARGE SCALE GENOMIC DNA]</scope>
    <source>
        <strain evidence="1">HYR1</strain>
    </source>
</reference>
<dbReference type="Proteomes" id="UP000276133">
    <property type="component" value="Unassembled WGS sequence"/>
</dbReference>
<evidence type="ECO:0000313" key="1">
    <source>
        <dbReference type="EMBL" id="RNA30011.1"/>
    </source>
</evidence>
<gene>
    <name evidence="1" type="ORF">BpHYR1_008133</name>
</gene>